<evidence type="ECO:0000313" key="2">
    <source>
        <dbReference type="Proteomes" id="UP000827872"/>
    </source>
</evidence>
<keyword evidence="2" id="KW-1185">Reference proteome</keyword>
<sequence length="88" mass="9942">MGSEQTFAWRLVVVPSGTSRVAEEWHTMGGENWQLIEPVDGFHPTQIASVLMTKVFWEKILHKWPHILGKGNPHNNQIAAVFKDQGGH</sequence>
<evidence type="ECO:0000313" key="1">
    <source>
        <dbReference type="EMBL" id="KAH8010597.1"/>
    </source>
</evidence>
<protein>
    <submittedName>
        <fullName evidence="1">Uncharacterized protein</fullName>
    </submittedName>
</protein>
<reference evidence="1" key="1">
    <citation type="submission" date="2021-08" db="EMBL/GenBank/DDBJ databases">
        <title>The first chromosome-level gecko genome reveals the dynamic sex chromosomes of Neotropical dwarf geckos (Sphaerodactylidae: Sphaerodactylus).</title>
        <authorList>
            <person name="Pinto B.J."/>
            <person name="Keating S.E."/>
            <person name="Gamble T."/>
        </authorList>
    </citation>
    <scope>NUCLEOTIDE SEQUENCE</scope>
    <source>
        <strain evidence="1">TG3544</strain>
    </source>
</reference>
<dbReference type="EMBL" id="CM037624">
    <property type="protein sequence ID" value="KAH8010597.1"/>
    <property type="molecule type" value="Genomic_DNA"/>
</dbReference>
<comment type="caution">
    <text evidence="1">The sequence shown here is derived from an EMBL/GenBank/DDBJ whole genome shotgun (WGS) entry which is preliminary data.</text>
</comment>
<organism evidence="1 2">
    <name type="scientific">Sphaerodactylus townsendi</name>
    <dbReference type="NCBI Taxonomy" id="933632"/>
    <lineage>
        <taxon>Eukaryota</taxon>
        <taxon>Metazoa</taxon>
        <taxon>Chordata</taxon>
        <taxon>Craniata</taxon>
        <taxon>Vertebrata</taxon>
        <taxon>Euteleostomi</taxon>
        <taxon>Lepidosauria</taxon>
        <taxon>Squamata</taxon>
        <taxon>Bifurcata</taxon>
        <taxon>Gekkota</taxon>
        <taxon>Sphaerodactylidae</taxon>
        <taxon>Sphaerodactylus</taxon>
    </lineage>
</organism>
<proteinExistence type="predicted"/>
<dbReference type="Proteomes" id="UP000827872">
    <property type="component" value="Linkage Group LG11"/>
</dbReference>
<gene>
    <name evidence="1" type="ORF">K3G42_008897</name>
</gene>
<name>A0ACB8FTP8_9SAUR</name>
<accession>A0ACB8FTP8</accession>